<organism evidence="1 2">
    <name type="scientific">Acer saccharum</name>
    <name type="common">Sugar maple</name>
    <dbReference type="NCBI Taxonomy" id="4024"/>
    <lineage>
        <taxon>Eukaryota</taxon>
        <taxon>Viridiplantae</taxon>
        <taxon>Streptophyta</taxon>
        <taxon>Embryophyta</taxon>
        <taxon>Tracheophyta</taxon>
        <taxon>Spermatophyta</taxon>
        <taxon>Magnoliopsida</taxon>
        <taxon>eudicotyledons</taxon>
        <taxon>Gunneridae</taxon>
        <taxon>Pentapetalae</taxon>
        <taxon>rosids</taxon>
        <taxon>malvids</taxon>
        <taxon>Sapindales</taxon>
        <taxon>Sapindaceae</taxon>
        <taxon>Hippocastanoideae</taxon>
        <taxon>Acereae</taxon>
        <taxon>Acer</taxon>
    </lineage>
</organism>
<gene>
    <name evidence="1" type="ORF">LWI29_012697</name>
</gene>
<dbReference type="EMBL" id="JAUESC010000380">
    <property type="protein sequence ID" value="KAK0592065.1"/>
    <property type="molecule type" value="Genomic_DNA"/>
</dbReference>
<evidence type="ECO:0000313" key="1">
    <source>
        <dbReference type="EMBL" id="KAK0592065.1"/>
    </source>
</evidence>
<protein>
    <submittedName>
        <fullName evidence="1">Uncharacterized protein</fullName>
    </submittedName>
</protein>
<name>A0AA39SM15_ACESA</name>
<sequence length="163" mass="18475">MAAETQEISAESSTIDVYHPDTTISVQQQQVESGSNTDTTIDVYHYDSTLHVFNSMPRRSSVSYNAMMSGYLCNGIWMRSWRSWQLGTWVWLQVCVFLLHGAFGLDLAAEVVEVVAVDDGCRFQAKRINELTQDIQTTTTKKKAENQIDAERLRTMAEKKAEN</sequence>
<dbReference type="AlphaFoldDB" id="A0AA39SM15"/>
<accession>A0AA39SM15</accession>
<reference evidence="1" key="2">
    <citation type="submission" date="2023-06" db="EMBL/GenBank/DDBJ databases">
        <authorList>
            <person name="Swenson N.G."/>
            <person name="Wegrzyn J.L."/>
            <person name="Mcevoy S.L."/>
        </authorList>
    </citation>
    <scope>NUCLEOTIDE SEQUENCE</scope>
    <source>
        <strain evidence="1">NS2018</strain>
        <tissue evidence="1">Leaf</tissue>
    </source>
</reference>
<evidence type="ECO:0000313" key="2">
    <source>
        <dbReference type="Proteomes" id="UP001168877"/>
    </source>
</evidence>
<proteinExistence type="predicted"/>
<comment type="caution">
    <text evidence="1">The sequence shown here is derived from an EMBL/GenBank/DDBJ whole genome shotgun (WGS) entry which is preliminary data.</text>
</comment>
<keyword evidence="2" id="KW-1185">Reference proteome</keyword>
<reference evidence="1" key="1">
    <citation type="journal article" date="2022" name="Plant J.">
        <title>Strategies of tolerance reflected in two North American maple genomes.</title>
        <authorList>
            <person name="McEvoy S.L."/>
            <person name="Sezen U.U."/>
            <person name="Trouern-Trend A."/>
            <person name="McMahon S.M."/>
            <person name="Schaberg P.G."/>
            <person name="Yang J."/>
            <person name="Wegrzyn J.L."/>
            <person name="Swenson N.G."/>
        </authorList>
    </citation>
    <scope>NUCLEOTIDE SEQUENCE</scope>
    <source>
        <strain evidence="1">NS2018</strain>
    </source>
</reference>
<dbReference type="Proteomes" id="UP001168877">
    <property type="component" value="Unassembled WGS sequence"/>
</dbReference>